<accession>A0A240UQD6</accession>
<protein>
    <recommendedName>
        <fullName evidence="3">Glycolipid-binding domain-containing protein</fullName>
    </recommendedName>
</protein>
<dbReference type="KEGG" id="kma:B9H00_09845"/>
<dbReference type="Proteomes" id="UP000194457">
    <property type="component" value="Chromosome"/>
</dbReference>
<evidence type="ECO:0000313" key="2">
    <source>
        <dbReference type="Proteomes" id="UP000194457"/>
    </source>
</evidence>
<evidence type="ECO:0008006" key="3">
    <source>
        <dbReference type="Google" id="ProtNLM"/>
    </source>
</evidence>
<evidence type="ECO:0000313" key="1">
    <source>
        <dbReference type="EMBL" id="ART63325.1"/>
    </source>
</evidence>
<dbReference type="AlphaFoldDB" id="A0A240UQD6"/>
<reference evidence="1 2" key="1">
    <citation type="submission" date="2017-05" db="EMBL/GenBank/DDBJ databases">
        <authorList>
            <person name="Song R."/>
            <person name="Chenine A.L."/>
            <person name="Ruprecht R.M."/>
        </authorList>
    </citation>
    <scope>NUCLEOTIDE SEQUENCE [LARGE SCALE GENOMIC DNA]</scope>
    <source>
        <strain evidence="1">SW32</strain>
    </source>
</reference>
<proteinExistence type="predicted"/>
<dbReference type="SUPFAM" id="SSF159275">
    <property type="entry name" value="PA1994-like"/>
    <property type="match status" value="1"/>
</dbReference>
<dbReference type="Pfam" id="PF06475">
    <property type="entry name" value="Glycolipid_bind"/>
    <property type="match status" value="1"/>
</dbReference>
<dbReference type="InterPro" id="IPR009467">
    <property type="entry name" value="Glycolipid-bd_prot_put"/>
</dbReference>
<dbReference type="EMBL" id="CP021358">
    <property type="protein sequence ID" value="ART63325.1"/>
    <property type="molecule type" value="Genomic_DNA"/>
</dbReference>
<organism evidence="1 2">
    <name type="scientific">Kushneria marisflavi</name>
    <dbReference type="NCBI Taxonomy" id="157779"/>
    <lineage>
        <taxon>Bacteria</taxon>
        <taxon>Pseudomonadati</taxon>
        <taxon>Pseudomonadota</taxon>
        <taxon>Gammaproteobacteria</taxon>
        <taxon>Oceanospirillales</taxon>
        <taxon>Halomonadaceae</taxon>
        <taxon>Kushneria</taxon>
    </lineage>
</organism>
<name>A0A240UQD6_9GAMM</name>
<sequence>MTWRPCCPTPLGRKISVNPRRWRKAVRLKGGRMQREIVWTGWDHQGIERLELNITSQGITAESRVEGCHDGRLYQLTYRLVLDPGWRMRQLSARLDDGRACQLSSDGMGHWWCQKRGALDGLAGCIDVDIAATPFTNTLPIRRLGLEPGEAATLSVALLSVPSLSTRPMQQRYTRLSSHGWRYEGLDSGFTASLEVGDHGLVLDYPDTFRRQRTADPAF</sequence>
<gene>
    <name evidence="1" type="ORF">B9H00_09845</name>
</gene>
<keyword evidence="2" id="KW-1185">Reference proteome</keyword>